<sequence>MTSFQQLQKQFKVWTSEDSLPKPYADTFFTHTSRLYQKIQNKSILFLNTQNSYQLIAGFLVGIEKECKIFLGNPQWKQQEEKQVLEQVKPNFILNDKGLETITSVTITKEAAIMIPTGGSSGNIRFVRHSWETLSASVKGFCQYFNQETVNCFCLLPLYHVSGLMQLMRSFLSGGHLFLDSYKTIETAWRDQDLETIQKLETFPQEEYFLSLVPTQLQRLLNYGAGNWLSQFKTVLLGGAPPWKSLLDTARAYNIPIALTYGMTETASQVVTLKPNDFLVGNYSVGQVLPHAKISIIGETGEKLPTGEVGKITIQSQSLGLGYYGGSNWNREAFVTDDLGYFDSEGYLYIVGRNSRKIITGGENVFPDEVEVAILSTGLVRDVYVLGIEDENWGEVVTAFYVPKEEETIITEMIRQLKLNLSNYKIPKHWRCVREIPRNKQGKVILQELPSYHSF</sequence>
<reference evidence="5" key="1">
    <citation type="submission" date="2019-08" db="EMBL/GenBank/DDBJ databases">
        <title>Carotenoids and Carotenoid Binding Proteins in the Halophilic Cyanobacterium Euhalothece sp. ZM00.</title>
        <authorList>
            <person name="Cho S.M."/>
            <person name="Song J.Y."/>
            <person name="Park Y.-I."/>
        </authorList>
    </citation>
    <scope>NUCLEOTIDE SEQUENCE [LARGE SCALE GENOMIC DNA]</scope>
    <source>
        <strain evidence="5">Z-M001</strain>
    </source>
</reference>
<dbReference type="Pfam" id="PF00501">
    <property type="entry name" value="AMP-binding"/>
    <property type="match status" value="1"/>
</dbReference>
<dbReference type="InterPro" id="IPR025110">
    <property type="entry name" value="AMP-bd_C"/>
</dbReference>
<accession>A0A5B8NKD3</accession>
<name>A0A5B8NKD3_9CHRO</name>
<dbReference type="PANTHER" id="PTHR43201">
    <property type="entry name" value="ACYL-COA SYNTHETASE"/>
    <property type="match status" value="1"/>
</dbReference>
<dbReference type="OrthoDB" id="9765680at2"/>
<gene>
    <name evidence="5" type="ORF">FRE64_02035</name>
</gene>
<evidence type="ECO:0000259" key="4">
    <source>
        <dbReference type="Pfam" id="PF13193"/>
    </source>
</evidence>
<organism evidence="5 6">
    <name type="scientific">Euhalothece natronophila Z-M001</name>
    <dbReference type="NCBI Taxonomy" id="522448"/>
    <lineage>
        <taxon>Bacteria</taxon>
        <taxon>Bacillati</taxon>
        <taxon>Cyanobacteriota</taxon>
        <taxon>Cyanophyceae</taxon>
        <taxon>Oscillatoriophycideae</taxon>
        <taxon>Chroococcales</taxon>
        <taxon>Halothecacae</taxon>
        <taxon>Halothece cluster</taxon>
        <taxon>Euhalothece</taxon>
    </lineage>
</organism>
<keyword evidence="2" id="KW-0436">Ligase</keyword>
<dbReference type="RefSeq" id="WP_146294431.1">
    <property type="nucleotide sequence ID" value="NZ_CP042326.1"/>
</dbReference>
<dbReference type="AlphaFoldDB" id="A0A5B8NKD3"/>
<evidence type="ECO:0000256" key="1">
    <source>
        <dbReference type="ARBA" id="ARBA00006432"/>
    </source>
</evidence>
<dbReference type="KEGG" id="enn:FRE64_02035"/>
<dbReference type="Pfam" id="PF13193">
    <property type="entry name" value="AMP-binding_C"/>
    <property type="match status" value="1"/>
</dbReference>
<dbReference type="SUPFAM" id="SSF56801">
    <property type="entry name" value="Acetyl-CoA synthetase-like"/>
    <property type="match status" value="1"/>
</dbReference>
<dbReference type="EMBL" id="CP042326">
    <property type="protein sequence ID" value="QDZ38820.1"/>
    <property type="molecule type" value="Genomic_DNA"/>
</dbReference>
<comment type="similarity">
    <text evidence="1">Belongs to the ATP-dependent AMP-binding enzyme family.</text>
</comment>
<evidence type="ECO:0000256" key="2">
    <source>
        <dbReference type="ARBA" id="ARBA00022598"/>
    </source>
</evidence>
<dbReference type="Gene3D" id="3.40.50.12780">
    <property type="entry name" value="N-terminal domain of ligase-like"/>
    <property type="match status" value="1"/>
</dbReference>
<dbReference type="InterPro" id="IPR045851">
    <property type="entry name" value="AMP-bd_C_sf"/>
</dbReference>
<feature type="domain" description="AMP-dependent synthetase/ligase" evidence="3">
    <location>
        <begin position="107"/>
        <end position="324"/>
    </location>
</feature>
<dbReference type="Proteomes" id="UP000318453">
    <property type="component" value="Chromosome"/>
</dbReference>
<dbReference type="GO" id="GO:0006631">
    <property type="term" value="P:fatty acid metabolic process"/>
    <property type="evidence" value="ECO:0007669"/>
    <property type="project" value="TreeGrafter"/>
</dbReference>
<dbReference type="InterPro" id="IPR000873">
    <property type="entry name" value="AMP-dep_synth/lig_dom"/>
</dbReference>
<evidence type="ECO:0000313" key="6">
    <source>
        <dbReference type="Proteomes" id="UP000318453"/>
    </source>
</evidence>
<dbReference type="InterPro" id="IPR042099">
    <property type="entry name" value="ANL_N_sf"/>
</dbReference>
<dbReference type="PANTHER" id="PTHR43201:SF5">
    <property type="entry name" value="MEDIUM-CHAIN ACYL-COA LIGASE ACSF2, MITOCHONDRIAL"/>
    <property type="match status" value="1"/>
</dbReference>
<protein>
    <submittedName>
        <fullName evidence="5">AMP-binding protein</fullName>
    </submittedName>
</protein>
<keyword evidence="6" id="KW-1185">Reference proteome</keyword>
<evidence type="ECO:0000313" key="5">
    <source>
        <dbReference type="EMBL" id="QDZ38820.1"/>
    </source>
</evidence>
<feature type="domain" description="AMP-binding enzyme C-terminal" evidence="4">
    <location>
        <begin position="369"/>
        <end position="443"/>
    </location>
</feature>
<proteinExistence type="inferred from homology"/>
<dbReference type="GO" id="GO:0031956">
    <property type="term" value="F:medium-chain fatty acid-CoA ligase activity"/>
    <property type="evidence" value="ECO:0007669"/>
    <property type="project" value="TreeGrafter"/>
</dbReference>
<evidence type="ECO:0000259" key="3">
    <source>
        <dbReference type="Pfam" id="PF00501"/>
    </source>
</evidence>
<dbReference type="Gene3D" id="3.30.300.30">
    <property type="match status" value="1"/>
</dbReference>